<keyword evidence="2" id="KW-1185">Reference proteome</keyword>
<gene>
    <name evidence="1" type="ORF">F443_14642</name>
</gene>
<name>V9EKS0_PHYNI</name>
<dbReference type="AlphaFoldDB" id="V9EKS0"/>
<dbReference type="EMBL" id="ANIZ01002517">
    <property type="protein sequence ID" value="ETI39819.1"/>
    <property type="molecule type" value="Genomic_DNA"/>
</dbReference>
<protein>
    <submittedName>
        <fullName evidence="1">Uncharacterized protein</fullName>
    </submittedName>
</protein>
<comment type="caution">
    <text evidence="1">The sequence shown here is derived from an EMBL/GenBank/DDBJ whole genome shotgun (WGS) entry which is preliminary data.</text>
</comment>
<accession>V9EKS0</accession>
<evidence type="ECO:0000313" key="1">
    <source>
        <dbReference type="EMBL" id="ETI39819.1"/>
    </source>
</evidence>
<dbReference type="HOGENOM" id="CLU_2763390_0_0_1"/>
<sequence>MLDALASIEPTKVPSMCTHHSRPCWGNEWVSCGRVAGGTMPVRQKSHRIRVKYPSGVQRCAASSPAVQRS</sequence>
<evidence type="ECO:0000313" key="2">
    <source>
        <dbReference type="Proteomes" id="UP000018721"/>
    </source>
</evidence>
<proteinExistence type="predicted"/>
<dbReference type="Proteomes" id="UP000018721">
    <property type="component" value="Unassembled WGS sequence"/>
</dbReference>
<organism evidence="1 2">
    <name type="scientific">Phytophthora nicotianae P1569</name>
    <dbReference type="NCBI Taxonomy" id="1317065"/>
    <lineage>
        <taxon>Eukaryota</taxon>
        <taxon>Sar</taxon>
        <taxon>Stramenopiles</taxon>
        <taxon>Oomycota</taxon>
        <taxon>Peronosporomycetes</taxon>
        <taxon>Peronosporales</taxon>
        <taxon>Peronosporaceae</taxon>
        <taxon>Phytophthora</taxon>
    </lineage>
</organism>
<reference evidence="1 2" key="1">
    <citation type="submission" date="2013-11" db="EMBL/GenBank/DDBJ databases">
        <title>The Genome Sequence of Phytophthora parasitica P1569.</title>
        <authorList>
            <consortium name="The Broad Institute Genomics Platform"/>
            <person name="Russ C."/>
            <person name="Tyler B."/>
            <person name="Panabieres F."/>
            <person name="Shan W."/>
            <person name="Tripathy S."/>
            <person name="Grunwald N."/>
            <person name="Machado M."/>
            <person name="Johnson C.S."/>
            <person name="Arredondo F."/>
            <person name="Hong C."/>
            <person name="Coffey M."/>
            <person name="Young S.K."/>
            <person name="Zeng Q."/>
            <person name="Gargeya S."/>
            <person name="Fitzgerald M."/>
            <person name="Abouelleil A."/>
            <person name="Alvarado L."/>
            <person name="Chapman S.B."/>
            <person name="Gainer-Dewar J."/>
            <person name="Goldberg J."/>
            <person name="Griggs A."/>
            <person name="Gujja S."/>
            <person name="Hansen M."/>
            <person name="Howarth C."/>
            <person name="Imamovic A."/>
            <person name="Ireland A."/>
            <person name="Larimer J."/>
            <person name="McCowan C."/>
            <person name="Murphy C."/>
            <person name="Pearson M."/>
            <person name="Poon T.W."/>
            <person name="Priest M."/>
            <person name="Roberts A."/>
            <person name="Saif S."/>
            <person name="Shea T."/>
            <person name="Sykes S."/>
            <person name="Wortman J."/>
            <person name="Nusbaum C."/>
            <person name="Birren B."/>
        </authorList>
    </citation>
    <scope>NUCLEOTIDE SEQUENCE [LARGE SCALE GENOMIC DNA]</scope>
    <source>
        <strain evidence="1 2">P1569</strain>
    </source>
</reference>